<evidence type="ECO:0000259" key="9">
    <source>
        <dbReference type="Pfam" id="PF00082"/>
    </source>
</evidence>
<keyword evidence="3 5" id="KW-0378">Hydrolase</keyword>
<keyword evidence="8" id="KW-0732">Signal</keyword>
<dbReference type="SUPFAM" id="SSF52743">
    <property type="entry name" value="Subtilisin-like"/>
    <property type="match status" value="1"/>
</dbReference>
<feature type="compositionally biased region" description="Low complexity" evidence="7">
    <location>
        <begin position="53"/>
        <end position="62"/>
    </location>
</feature>
<dbReference type="Proteomes" id="UP000478740">
    <property type="component" value="Unassembled WGS sequence"/>
</dbReference>
<dbReference type="InterPro" id="IPR036852">
    <property type="entry name" value="Peptidase_S8/S53_dom_sf"/>
</dbReference>
<feature type="active site" description="Charge relay system" evidence="5">
    <location>
        <position position="177"/>
    </location>
</feature>
<feature type="region of interest" description="Disordered" evidence="7">
    <location>
        <begin position="34"/>
        <end position="66"/>
    </location>
</feature>
<evidence type="ECO:0000256" key="3">
    <source>
        <dbReference type="ARBA" id="ARBA00022801"/>
    </source>
</evidence>
<dbReference type="PROSITE" id="PS00136">
    <property type="entry name" value="SUBTILASE_ASP"/>
    <property type="match status" value="1"/>
</dbReference>
<evidence type="ECO:0000313" key="10">
    <source>
        <dbReference type="EMBL" id="MTH64198.1"/>
    </source>
</evidence>
<accession>A0A6L6IX65</accession>
<dbReference type="Gene3D" id="3.40.50.200">
    <property type="entry name" value="Peptidase S8/S53 domain"/>
    <property type="match status" value="1"/>
</dbReference>
<feature type="compositionally biased region" description="Acidic residues" evidence="7">
    <location>
        <begin position="35"/>
        <end position="45"/>
    </location>
</feature>
<evidence type="ECO:0000256" key="6">
    <source>
        <dbReference type="RuleBase" id="RU003355"/>
    </source>
</evidence>
<protein>
    <submittedName>
        <fullName evidence="10">S8 family serine peptidase</fullName>
    </submittedName>
</protein>
<evidence type="ECO:0000256" key="2">
    <source>
        <dbReference type="ARBA" id="ARBA00022670"/>
    </source>
</evidence>
<feature type="signal peptide" evidence="8">
    <location>
        <begin position="1"/>
        <end position="25"/>
    </location>
</feature>
<proteinExistence type="inferred from homology"/>
<dbReference type="InterPro" id="IPR000209">
    <property type="entry name" value="Peptidase_S8/S53_dom"/>
</dbReference>
<dbReference type="PROSITE" id="PS51892">
    <property type="entry name" value="SUBTILASE"/>
    <property type="match status" value="1"/>
</dbReference>
<dbReference type="AlphaFoldDB" id="A0A6L6IX65"/>
<feature type="chain" id="PRO_5026981716" evidence="8">
    <location>
        <begin position="26"/>
        <end position="427"/>
    </location>
</feature>
<sequence length="427" mass="44818">MPRFPLIFAMLAAMLVLELAPQGWGMQVAAAWADDHDDDDDDDDDAQPRRRPAPQQAPRVRAPAPPPAFAANEILVRGLAQPDIEALRAQGFQPLRRATLSSGETLIRLRKPRHMTMAEARAAVRARETGGSADFNHFYRPEQGPACRGIDCPARQMIAWPAGTASCGTAPRIGMVDTGINASHPVFADSRLHVHRIGEGRNVDPSGQIHGTSVAALLVGQADSRSPGLVPGAELIAVDAFHLAGKDERADAFDLIEALDYLGAAKVGIINLSLAGPHNAALARQVRLLDGAGIVMVAAAGNGGPGAKPAYPAAYEPVIAVTAVDRREQVYRRAGRGKHIDFAAPGVDIWTAASVSGARTKTGTSFAAPFVTAAAALLMQSQPGIAPDMLRVRLQAAARDLGSKGHDDVFGHGLVIPANPCMAVAAP</sequence>
<comment type="caution">
    <text evidence="10">The sequence shown here is derived from an EMBL/GenBank/DDBJ whole genome shotgun (WGS) entry which is preliminary data.</text>
</comment>
<feature type="active site" description="Charge relay system" evidence="5">
    <location>
        <position position="210"/>
    </location>
</feature>
<keyword evidence="4 5" id="KW-0720">Serine protease</keyword>
<dbReference type="GO" id="GO:0006508">
    <property type="term" value="P:proteolysis"/>
    <property type="evidence" value="ECO:0007669"/>
    <property type="project" value="UniProtKB-KW"/>
</dbReference>
<keyword evidence="2 5" id="KW-0645">Protease</keyword>
<feature type="active site" description="Charge relay system" evidence="5">
    <location>
        <position position="365"/>
    </location>
</feature>
<dbReference type="InterPro" id="IPR050131">
    <property type="entry name" value="Peptidase_S8_subtilisin-like"/>
</dbReference>
<comment type="similarity">
    <text evidence="1 5 6">Belongs to the peptidase S8 family.</text>
</comment>
<evidence type="ECO:0000256" key="4">
    <source>
        <dbReference type="ARBA" id="ARBA00022825"/>
    </source>
</evidence>
<feature type="domain" description="Peptidase S8/S53" evidence="9">
    <location>
        <begin position="170"/>
        <end position="413"/>
    </location>
</feature>
<dbReference type="InterPro" id="IPR023828">
    <property type="entry name" value="Peptidase_S8_Ser-AS"/>
</dbReference>
<reference evidence="10 11" key="1">
    <citation type="submission" date="2019-11" db="EMBL/GenBank/DDBJ databases">
        <authorList>
            <person name="Dong K."/>
        </authorList>
    </citation>
    <scope>NUCLEOTIDE SEQUENCE [LARGE SCALE GENOMIC DNA]</scope>
    <source>
        <strain evidence="10 11">DK608</strain>
    </source>
</reference>
<gene>
    <name evidence="10" type="ORF">GL284_07940</name>
</gene>
<dbReference type="InterPro" id="IPR015500">
    <property type="entry name" value="Peptidase_S8_subtilisin-rel"/>
</dbReference>
<keyword evidence="11" id="KW-1185">Reference proteome</keyword>
<dbReference type="PROSITE" id="PS00138">
    <property type="entry name" value="SUBTILASE_SER"/>
    <property type="match status" value="1"/>
</dbReference>
<evidence type="ECO:0000256" key="8">
    <source>
        <dbReference type="SAM" id="SignalP"/>
    </source>
</evidence>
<name>A0A6L6IX65_9RHOB</name>
<dbReference type="PANTHER" id="PTHR43806:SF11">
    <property type="entry name" value="CEREVISIN-RELATED"/>
    <property type="match status" value="1"/>
</dbReference>
<dbReference type="CDD" id="cd05561">
    <property type="entry name" value="Peptidases_S8_4"/>
    <property type="match status" value="1"/>
</dbReference>
<evidence type="ECO:0000256" key="5">
    <source>
        <dbReference type="PROSITE-ProRule" id="PRU01240"/>
    </source>
</evidence>
<evidence type="ECO:0000256" key="7">
    <source>
        <dbReference type="SAM" id="MobiDB-lite"/>
    </source>
</evidence>
<dbReference type="GO" id="GO:0004252">
    <property type="term" value="F:serine-type endopeptidase activity"/>
    <property type="evidence" value="ECO:0007669"/>
    <property type="project" value="UniProtKB-UniRule"/>
</dbReference>
<dbReference type="PANTHER" id="PTHR43806">
    <property type="entry name" value="PEPTIDASE S8"/>
    <property type="match status" value="1"/>
</dbReference>
<dbReference type="RefSeq" id="WP_155044069.1">
    <property type="nucleotide sequence ID" value="NZ_WMIH01000006.1"/>
</dbReference>
<dbReference type="Pfam" id="PF00082">
    <property type="entry name" value="Peptidase_S8"/>
    <property type="match status" value="1"/>
</dbReference>
<evidence type="ECO:0000256" key="1">
    <source>
        <dbReference type="ARBA" id="ARBA00011073"/>
    </source>
</evidence>
<dbReference type="PRINTS" id="PR00723">
    <property type="entry name" value="SUBTILISIN"/>
</dbReference>
<dbReference type="InterPro" id="IPR023827">
    <property type="entry name" value="Peptidase_S8_Asp-AS"/>
</dbReference>
<dbReference type="EMBL" id="WMII01000006">
    <property type="protein sequence ID" value="MTH64198.1"/>
    <property type="molecule type" value="Genomic_DNA"/>
</dbReference>
<organism evidence="10 11">
    <name type="scientific">Paracoccus shanxieyensis</name>
    <dbReference type="NCBI Taxonomy" id="2675752"/>
    <lineage>
        <taxon>Bacteria</taxon>
        <taxon>Pseudomonadati</taxon>
        <taxon>Pseudomonadota</taxon>
        <taxon>Alphaproteobacteria</taxon>
        <taxon>Rhodobacterales</taxon>
        <taxon>Paracoccaceae</taxon>
        <taxon>Paracoccus</taxon>
    </lineage>
</organism>
<evidence type="ECO:0000313" key="11">
    <source>
        <dbReference type="Proteomes" id="UP000478740"/>
    </source>
</evidence>